<dbReference type="Pfam" id="PF01244">
    <property type="entry name" value="Peptidase_M19"/>
    <property type="match status" value="1"/>
</dbReference>
<sequence>MPLQKQAVFDGPNDVRLRLWEPAAQGGIPILQQGEGASEGHSDVPRARSGGLHGGCCAIFVPSGELILATPDANGHDISPMPPPIDRIAALEAAPERLDIALRHGTAPRR</sequence>
<keyword evidence="2" id="KW-1185">Reference proteome</keyword>
<dbReference type="RefSeq" id="WP_183189370.1">
    <property type="nucleotide sequence ID" value="NZ_JACICD010000003.1"/>
</dbReference>
<accession>A0A839Z679</accession>
<dbReference type="Proteomes" id="UP000533469">
    <property type="component" value="Unassembled WGS sequence"/>
</dbReference>
<reference evidence="1 2" key="1">
    <citation type="submission" date="2020-08" db="EMBL/GenBank/DDBJ databases">
        <title>Genomic Encyclopedia of Type Strains, Phase IV (KMG-IV): sequencing the most valuable type-strain genomes for metagenomic binning, comparative biology and taxonomic classification.</title>
        <authorList>
            <person name="Goeker M."/>
        </authorList>
    </citation>
    <scope>NUCLEOTIDE SEQUENCE [LARGE SCALE GENOMIC DNA]</scope>
    <source>
        <strain evidence="1 2">DSM 5895</strain>
    </source>
</reference>
<dbReference type="AlphaFoldDB" id="A0A839Z679"/>
<evidence type="ECO:0000313" key="1">
    <source>
        <dbReference type="EMBL" id="MBB3771182.1"/>
    </source>
</evidence>
<name>A0A839Z679_9HYPH</name>
<dbReference type="EMBL" id="JACICD010000003">
    <property type="protein sequence ID" value="MBB3771182.1"/>
    <property type="molecule type" value="Genomic_DNA"/>
</dbReference>
<proteinExistence type="predicted"/>
<dbReference type="GO" id="GO:0070573">
    <property type="term" value="F:metallodipeptidase activity"/>
    <property type="evidence" value="ECO:0007669"/>
    <property type="project" value="InterPro"/>
</dbReference>
<organism evidence="1 2">
    <name type="scientific">Ancylobacter tetraedralis</name>
    <dbReference type="NCBI Taxonomy" id="217068"/>
    <lineage>
        <taxon>Bacteria</taxon>
        <taxon>Pseudomonadati</taxon>
        <taxon>Pseudomonadota</taxon>
        <taxon>Alphaproteobacteria</taxon>
        <taxon>Hyphomicrobiales</taxon>
        <taxon>Xanthobacteraceae</taxon>
        <taxon>Ancylobacter</taxon>
    </lineage>
</organism>
<comment type="caution">
    <text evidence="1">The sequence shown here is derived from an EMBL/GenBank/DDBJ whole genome shotgun (WGS) entry which is preliminary data.</text>
</comment>
<protein>
    <submittedName>
        <fullName evidence="1">Uncharacterized protein</fullName>
    </submittedName>
</protein>
<dbReference type="GO" id="GO:0006508">
    <property type="term" value="P:proteolysis"/>
    <property type="evidence" value="ECO:0007669"/>
    <property type="project" value="InterPro"/>
</dbReference>
<dbReference type="InterPro" id="IPR008257">
    <property type="entry name" value="Pept_M19"/>
</dbReference>
<gene>
    <name evidence="1" type="ORF">FHS55_001781</name>
</gene>
<evidence type="ECO:0000313" key="2">
    <source>
        <dbReference type="Proteomes" id="UP000533469"/>
    </source>
</evidence>
<dbReference type="Gene3D" id="3.20.20.140">
    <property type="entry name" value="Metal-dependent hydrolases"/>
    <property type="match status" value="1"/>
</dbReference>